<feature type="region of interest" description="Disordered" evidence="1">
    <location>
        <begin position="133"/>
        <end position="163"/>
    </location>
</feature>
<feature type="transmembrane region" description="Helical" evidence="2">
    <location>
        <begin position="268"/>
        <end position="301"/>
    </location>
</feature>
<reference evidence="3 4" key="1">
    <citation type="submission" date="2014-11" db="EMBL/GenBank/DDBJ databases">
        <authorList>
            <person name="Zhu J."/>
            <person name="Qi W."/>
            <person name="Song R."/>
        </authorList>
    </citation>
    <scope>NUCLEOTIDE SEQUENCE [LARGE SCALE GENOMIC DNA]</scope>
</reference>
<sequence length="582" mass="64422">MPVWCVYILYRGGREARVGRHCLGAIAGAAGMMWDIICPQSRVCATTPAHGAASNKTLGMLPHALSVVMAIEQLALAASWLIYGSCVGVFGPAVKWCTVTAPRHFNGSLTWFGLSAAEKPIVNAKGDTRCATHDSLPPHDTASTSSPSSHTPTLGLKKKKSKKRAKFVPDPRLYANPEAADSTAATIMAVVEGVVEGLCGLPSAVFGCLAFVYSFAESCLNDLCCFAKAVWLLMSRPSPKTKMVKADKEGEYVIEIPLLLEGTEAVLVLVIVVMTFVSAACVLIPPSLPLLLLLVGVIWLLPSNKTSMSPQQDDSNAVYHDADDAVYHDAQEGNSDEGSDWWKLAHRGVDVRTRRQVVHRHRTTALQEARRVVRSVCGRAAEAHRQRKGRRPRPTTDTPTLPPRMKKGRKRPKFEPDKKLHSISEEAPETITPIVSAKATPAAPPTTWHPPRKFLRTKQYPSDVVFYATDWRNPFEYCVGIGLYGRVFKGIVDGRESILVEQLWEDGFENELKTYPKVASCYSAFFNKYQHNFYQLHRADSCTELIAAQSCYRAFCKKYQHKYRCSSPLQRRRRPAAAMGSY</sequence>
<evidence type="ECO:0000256" key="1">
    <source>
        <dbReference type="SAM" id="MobiDB-lite"/>
    </source>
</evidence>
<dbReference type="Proteomes" id="UP000041254">
    <property type="component" value="Unassembled WGS sequence"/>
</dbReference>
<keyword evidence="2" id="KW-0812">Transmembrane</keyword>
<organism evidence="3 4">
    <name type="scientific">Vitrella brassicaformis (strain CCMP3155)</name>
    <dbReference type="NCBI Taxonomy" id="1169540"/>
    <lineage>
        <taxon>Eukaryota</taxon>
        <taxon>Sar</taxon>
        <taxon>Alveolata</taxon>
        <taxon>Colpodellida</taxon>
        <taxon>Vitrellaceae</taxon>
        <taxon>Vitrella</taxon>
    </lineage>
</organism>
<keyword evidence="2" id="KW-0472">Membrane</keyword>
<evidence type="ECO:0000256" key="2">
    <source>
        <dbReference type="SAM" id="Phobius"/>
    </source>
</evidence>
<evidence type="ECO:0000313" key="4">
    <source>
        <dbReference type="Proteomes" id="UP000041254"/>
    </source>
</evidence>
<feature type="compositionally biased region" description="Low complexity" evidence="1">
    <location>
        <begin position="138"/>
        <end position="153"/>
    </location>
</feature>
<feature type="region of interest" description="Disordered" evidence="1">
    <location>
        <begin position="380"/>
        <end position="417"/>
    </location>
</feature>
<keyword evidence="2" id="KW-1133">Transmembrane helix</keyword>
<dbReference type="VEuPathDB" id="CryptoDB:Vbra_6432"/>
<accession>A0A0G4H0P4</accession>
<protein>
    <submittedName>
        <fullName evidence="3">Uncharacterized protein</fullName>
    </submittedName>
</protein>
<dbReference type="InParanoid" id="A0A0G4H0P4"/>
<proteinExistence type="predicted"/>
<dbReference type="EMBL" id="CDMY01000929">
    <property type="protein sequence ID" value="CEM37142.1"/>
    <property type="molecule type" value="Genomic_DNA"/>
</dbReference>
<evidence type="ECO:0000313" key="3">
    <source>
        <dbReference type="EMBL" id="CEM37142.1"/>
    </source>
</evidence>
<name>A0A0G4H0P4_VITBC</name>
<keyword evidence="4" id="KW-1185">Reference proteome</keyword>
<gene>
    <name evidence="3" type="ORF">Vbra_6432</name>
</gene>
<dbReference type="AlphaFoldDB" id="A0A0G4H0P4"/>